<dbReference type="Ensembl" id="ENSSANT00000036494.1">
    <property type="protein sequence ID" value="ENSSANP00000034268.1"/>
    <property type="gene ID" value="ENSSANG00000017207.1"/>
</dbReference>
<keyword evidence="4" id="KW-1185">Reference proteome</keyword>
<dbReference type="GO" id="GO:0000340">
    <property type="term" value="F:RNA 7-methylguanosine cap binding"/>
    <property type="evidence" value="ECO:0007669"/>
    <property type="project" value="TreeGrafter"/>
</dbReference>
<gene>
    <name evidence="3" type="primary">LOC107680975</name>
</gene>
<proteinExistence type="inferred from homology"/>
<dbReference type="PANTHER" id="PTHR11960:SF74">
    <property type="entry name" value="EUKARYOTIC TRANSLATION INITIATION FACTOR 4E-RELATED"/>
    <property type="match status" value="1"/>
</dbReference>
<feature type="region of interest" description="Disordered" evidence="2">
    <location>
        <begin position="1"/>
        <end position="23"/>
    </location>
</feature>
<dbReference type="InterPro" id="IPR023398">
    <property type="entry name" value="TIF_eIF4e-like"/>
</dbReference>
<keyword evidence="1" id="KW-0648">Protein biosynthesis</keyword>
<dbReference type="Pfam" id="PF01652">
    <property type="entry name" value="IF4E"/>
    <property type="match status" value="1"/>
</dbReference>
<dbReference type="SUPFAM" id="SSF55418">
    <property type="entry name" value="eIF4e-like"/>
    <property type="match status" value="1"/>
</dbReference>
<accession>A0A671MLM2</accession>
<reference evidence="3" key="2">
    <citation type="submission" date="2025-09" db="UniProtKB">
        <authorList>
            <consortium name="Ensembl"/>
        </authorList>
    </citation>
    <scope>IDENTIFICATION</scope>
</reference>
<comment type="similarity">
    <text evidence="1">Belongs to the eukaryotic initiation factor 4E family.</text>
</comment>
<name>A0A671MLM2_9TELE</name>
<dbReference type="Proteomes" id="UP000472260">
    <property type="component" value="Unassembled WGS sequence"/>
</dbReference>
<keyword evidence="1" id="KW-0396">Initiation factor</keyword>
<dbReference type="GO" id="GO:0003743">
    <property type="term" value="F:translation initiation factor activity"/>
    <property type="evidence" value="ECO:0007669"/>
    <property type="project" value="UniProtKB-KW"/>
</dbReference>
<reference evidence="3" key="1">
    <citation type="submission" date="2025-08" db="UniProtKB">
        <authorList>
            <consortium name="Ensembl"/>
        </authorList>
    </citation>
    <scope>IDENTIFICATION</scope>
</reference>
<evidence type="ECO:0000313" key="3">
    <source>
        <dbReference type="Ensembl" id="ENSSANP00000034268.1"/>
    </source>
</evidence>
<evidence type="ECO:0000256" key="2">
    <source>
        <dbReference type="SAM" id="MobiDB-lite"/>
    </source>
</evidence>
<dbReference type="Gene3D" id="3.30.760.10">
    <property type="entry name" value="RNA Cap, Translation Initiation Factor Eif4e"/>
    <property type="match status" value="1"/>
</dbReference>
<organism evidence="3 4">
    <name type="scientific">Sinocyclocheilus anshuiensis</name>
    <dbReference type="NCBI Taxonomy" id="1608454"/>
    <lineage>
        <taxon>Eukaryota</taxon>
        <taxon>Metazoa</taxon>
        <taxon>Chordata</taxon>
        <taxon>Craniata</taxon>
        <taxon>Vertebrata</taxon>
        <taxon>Euteleostomi</taxon>
        <taxon>Actinopterygii</taxon>
        <taxon>Neopterygii</taxon>
        <taxon>Teleostei</taxon>
        <taxon>Ostariophysi</taxon>
        <taxon>Cypriniformes</taxon>
        <taxon>Cyprinidae</taxon>
        <taxon>Cyprininae</taxon>
        <taxon>Sinocyclocheilus</taxon>
    </lineage>
</organism>
<evidence type="ECO:0000313" key="4">
    <source>
        <dbReference type="Proteomes" id="UP000472260"/>
    </source>
</evidence>
<dbReference type="GO" id="GO:0016281">
    <property type="term" value="C:eukaryotic translation initiation factor 4F complex"/>
    <property type="evidence" value="ECO:0007669"/>
    <property type="project" value="TreeGrafter"/>
</dbReference>
<sequence length="208" mass="23594">SQTAEKETPTNPTNSEEGKNDENKQEIVSLEDYIKHPLQNRWALWFFKNDKSKTWQANLRLISKFDTVEDFWALYNHIQLSSNLISGCDYSLFKVSHDIALQHDKQAGRPLADHPVQTLQNLYCLLCLVGEAFDDHSDDVCGAVVNIRTKGDKIAIWTTDYENKDAVIHIGRVYKERLGVPPKVIIGYQSHGDTATKSGSTTKNKFVV</sequence>
<evidence type="ECO:0000256" key="1">
    <source>
        <dbReference type="RuleBase" id="RU004374"/>
    </source>
</evidence>
<dbReference type="InterPro" id="IPR001040">
    <property type="entry name" value="TIF_eIF_4E"/>
</dbReference>
<dbReference type="PANTHER" id="PTHR11960">
    <property type="entry name" value="EUKARYOTIC TRANSLATION INITIATION FACTOR 4E RELATED"/>
    <property type="match status" value="1"/>
</dbReference>
<protein>
    <submittedName>
        <fullName evidence="3">Eukaryotic translation initiation factor 4E-1A-like</fullName>
    </submittedName>
</protein>
<keyword evidence="1" id="KW-0694">RNA-binding</keyword>
<dbReference type="AlphaFoldDB" id="A0A671MLM2"/>